<evidence type="ECO:0000313" key="1">
    <source>
        <dbReference type="EMBL" id="KYB28635.1"/>
    </source>
</evidence>
<dbReference type="AlphaFoldDB" id="A0A139WLD0"/>
<dbReference type="Proteomes" id="UP000007266">
    <property type="component" value="Linkage group 3"/>
</dbReference>
<dbReference type="EMBL" id="KQ971321">
    <property type="protein sequence ID" value="KYB28635.1"/>
    <property type="molecule type" value="Genomic_DNA"/>
</dbReference>
<evidence type="ECO:0000313" key="2">
    <source>
        <dbReference type="Proteomes" id="UP000007266"/>
    </source>
</evidence>
<name>A0A139WLD0_TRICA</name>
<keyword evidence="2" id="KW-1185">Reference proteome</keyword>
<gene>
    <name evidence="1" type="primary">AUGUSTUS-3.0.2_32378</name>
    <name evidence="1" type="ORF">TcasGA2_TC032378</name>
</gene>
<proteinExistence type="predicted"/>
<organism evidence="1 2">
    <name type="scientific">Tribolium castaneum</name>
    <name type="common">Red flour beetle</name>
    <dbReference type="NCBI Taxonomy" id="7070"/>
    <lineage>
        <taxon>Eukaryota</taxon>
        <taxon>Metazoa</taxon>
        <taxon>Ecdysozoa</taxon>
        <taxon>Arthropoda</taxon>
        <taxon>Hexapoda</taxon>
        <taxon>Insecta</taxon>
        <taxon>Pterygota</taxon>
        <taxon>Neoptera</taxon>
        <taxon>Endopterygota</taxon>
        <taxon>Coleoptera</taxon>
        <taxon>Polyphaga</taxon>
        <taxon>Cucujiformia</taxon>
        <taxon>Tenebrionidae</taxon>
        <taxon>Tenebrionidae incertae sedis</taxon>
        <taxon>Tribolium</taxon>
    </lineage>
</organism>
<protein>
    <submittedName>
        <fullName evidence="1">Uncharacterized protein</fullName>
    </submittedName>
</protein>
<reference evidence="1 2" key="1">
    <citation type="journal article" date="2008" name="Nature">
        <title>The genome of the model beetle and pest Tribolium castaneum.</title>
        <authorList>
            <consortium name="Tribolium Genome Sequencing Consortium"/>
            <person name="Richards S."/>
            <person name="Gibbs R.A."/>
            <person name="Weinstock G.M."/>
            <person name="Brown S.J."/>
            <person name="Denell R."/>
            <person name="Beeman R.W."/>
            <person name="Gibbs R."/>
            <person name="Beeman R.W."/>
            <person name="Brown S.J."/>
            <person name="Bucher G."/>
            <person name="Friedrich M."/>
            <person name="Grimmelikhuijzen C.J."/>
            <person name="Klingler M."/>
            <person name="Lorenzen M."/>
            <person name="Richards S."/>
            <person name="Roth S."/>
            <person name="Schroder R."/>
            <person name="Tautz D."/>
            <person name="Zdobnov E.M."/>
            <person name="Muzny D."/>
            <person name="Gibbs R.A."/>
            <person name="Weinstock G.M."/>
            <person name="Attaway T."/>
            <person name="Bell S."/>
            <person name="Buhay C.J."/>
            <person name="Chandrabose M.N."/>
            <person name="Chavez D."/>
            <person name="Clerk-Blankenburg K.P."/>
            <person name="Cree A."/>
            <person name="Dao M."/>
            <person name="Davis C."/>
            <person name="Chacko J."/>
            <person name="Dinh H."/>
            <person name="Dugan-Rocha S."/>
            <person name="Fowler G."/>
            <person name="Garner T.T."/>
            <person name="Garnes J."/>
            <person name="Gnirke A."/>
            <person name="Hawes A."/>
            <person name="Hernandez J."/>
            <person name="Hines S."/>
            <person name="Holder M."/>
            <person name="Hume J."/>
            <person name="Jhangiani S.N."/>
            <person name="Joshi V."/>
            <person name="Khan Z.M."/>
            <person name="Jackson L."/>
            <person name="Kovar C."/>
            <person name="Kowis A."/>
            <person name="Lee S."/>
            <person name="Lewis L.R."/>
            <person name="Margolis J."/>
            <person name="Morgan M."/>
            <person name="Nazareth L.V."/>
            <person name="Nguyen N."/>
            <person name="Okwuonu G."/>
            <person name="Parker D."/>
            <person name="Richards S."/>
            <person name="Ruiz S.J."/>
            <person name="Santibanez J."/>
            <person name="Savard J."/>
            <person name="Scherer S.E."/>
            <person name="Schneider B."/>
            <person name="Sodergren E."/>
            <person name="Tautz D."/>
            <person name="Vattahil S."/>
            <person name="Villasana D."/>
            <person name="White C.S."/>
            <person name="Wright R."/>
            <person name="Park Y."/>
            <person name="Beeman R.W."/>
            <person name="Lord J."/>
            <person name="Oppert B."/>
            <person name="Lorenzen M."/>
            <person name="Brown S."/>
            <person name="Wang L."/>
            <person name="Savard J."/>
            <person name="Tautz D."/>
            <person name="Richards S."/>
            <person name="Weinstock G."/>
            <person name="Gibbs R.A."/>
            <person name="Liu Y."/>
            <person name="Worley K."/>
            <person name="Weinstock G."/>
            <person name="Elsik C.G."/>
            <person name="Reese J.T."/>
            <person name="Elhaik E."/>
            <person name="Landan G."/>
            <person name="Graur D."/>
            <person name="Arensburger P."/>
            <person name="Atkinson P."/>
            <person name="Beeman R.W."/>
            <person name="Beidler J."/>
            <person name="Brown S.J."/>
            <person name="Demuth J.P."/>
            <person name="Drury D.W."/>
            <person name="Du Y.Z."/>
            <person name="Fujiwara H."/>
            <person name="Lorenzen M."/>
            <person name="Maselli V."/>
            <person name="Osanai M."/>
            <person name="Park Y."/>
            <person name="Robertson H.M."/>
            <person name="Tu Z."/>
            <person name="Wang J.J."/>
            <person name="Wang S."/>
            <person name="Richards S."/>
            <person name="Song H."/>
            <person name="Zhang L."/>
            <person name="Sodergren E."/>
            <person name="Werner D."/>
            <person name="Stanke M."/>
            <person name="Morgenstern B."/>
            <person name="Solovyev V."/>
            <person name="Kosarev P."/>
            <person name="Brown G."/>
            <person name="Chen H.C."/>
            <person name="Ermolaeva O."/>
            <person name="Hlavina W."/>
            <person name="Kapustin Y."/>
            <person name="Kiryutin B."/>
            <person name="Kitts P."/>
            <person name="Maglott D."/>
            <person name="Pruitt K."/>
            <person name="Sapojnikov V."/>
            <person name="Souvorov A."/>
            <person name="Mackey A.J."/>
            <person name="Waterhouse R.M."/>
            <person name="Wyder S."/>
            <person name="Zdobnov E.M."/>
            <person name="Zdobnov E.M."/>
            <person name="Wyder S."/>
            <person name="Kriventseva E.V."/>
            <person name="Kadowaki T."/>
            <person name="Bork P."/>
            <person name="Aranda M."/>
            <person name="Bao R."/>
            <person name="Beermann A."/>
            <person name="Berns N."/>
            <person name="Bolognesi R."/>
            <person name="Bonneton F."/>
            <person name="Bopp D."/>
            <person name="Brown S.J."/>
            <person name="Bucher G."/>
            <person name="Butts T."/>
            <person name="Chaumot A."/>
            <person name="Denell R.E."/>
            <person name="Ferrier D.E."/>
            <person name="Friedrich M."/>
            <person name="Gordon C.M."/>
            <person name="Jindra M."/>
            <person name="Klingler M."/>
            <person name="Lan Q."/>
            <person name="Lattorff H.M."/>
            <person name="Laudet V."/>
            <person name="von Levetsow C."/>
            <person name="Liu Z."/>
            <person name="Lutz R."/>
            <person name="Lynch J.A."/>
            <person name="da Fonseca R.N."/>
            <person name="Posnien N."/>
            <person name="Reuter R."/>
            <person name="Roth S."/>
            <person name="Savard J."/>
            <person name="Schinko J.B."/>
            <person name="Schmitt C."/>
            <person name="Schoppmeier M."/>
            <person name="Schroder R."/>
            <person name="Shippy T.D."/>
            <person name="Simonnet F."/>
            <person name="Marques-Souza H."/>
            <person name="Tautz D."/>
            <person name="Tomoyasu Y."/>
            <person name="Trauner J."/>
            <person name="Van der Zee M."/>
            <person name="Vervoort M."/>
            <person name="Wittkopp N."/>
            <person name="Wimmer E.A."/>
            <person name="Yang X."/>
            <person name="Jones A.K."/>
            <person name="Sattelle D.B."/>
            <person name="Ebert P.R."/>
            <person name="Nelson D."/>
            <person name="Scott J.G."/>
            <person name="Beeman R.W."/>
            <person name="Muthukrishnan S."/>
            <person name="Kramer K.J."/>
            <person name="Arakane Y."/>
            <person name="Beeman R.W."/>
            <person name="Zhu Q."/>
            <person name="Hogenkamp D."/>
            <person name="Dixit R."/>
            <person name="Oppert B."/>
            <person name="Jiang H."/>
            <person name="Zou Z."/>
            <person name="Marshall J."/>
            <person name="Elpidina E."/>
            <person name="Vinokurov K."/>
            <person name="Oppert C."/>
            <person name="Zou Z."/>
            <person name="Evans J."/>
            <person name="Lu Z."/>
            <person name="Zhao P."/>
            <person name="Sumathipala N."/>
            <person name="Altincicek B."/>
            <person name="Vilcinskas A."/>
            <person name="Williams M."/>
            <person name="Hultmark D."/>
            <person name="Hetru C."/>
            <person name="Jiang H."/>
            <person name="Grimmelikhuijzen C.J."/>
            <person name="Hauser F."/>
            <person name="Cazzamali G."/>
            <person name="Williamson M."/>
            <person name="Park Y."/>
            <person name="Li B."/>
            <person name="Tanaka Y."/>
            <person name="Predel R."/>
            <person name="Neupert S."/>
            <person name="Schachtner J."/>
            <person name="Verleyen P."/>
            <person name="Raible F."/>
            <person name="Bork P."/>
            <person name="Friedrich M."/>
            <person name="Walden K.K."/>
            <person name="Robertson H.M."/>
            <person name="Angeli S."/>
            <person name="Foret S."/>
            <person name="Bucher G."/>
            <person name="Schuetz S."/>
            <person name="Maleszka R."/>
            <person name="Wimmer E.A."/>
            <person name="Beeman R.W."/>
            <person name="Lorenzen M."/>
            <person name="Tomoyasu Y."/>
            <person name="Miller S.C."/>
            <person name="Grossmann D."/>
            <person name="Bucher G."/>
        </authorList>
    </citation>
    <scope>NUCLEOTIDE SEQUENCE [LARGE SCALE GENOMIC DNA]</scope>
    <source>
        <strain evidence="1 2">Georgia GA2</strain>
    </source>
</reference>
<accession>A0A139WLD0</accession>
<sequence>MALYMNTVKQLGFKDFIHQKGKGRISISRQLLKAHCDGYHPHISRQLATELQR</sequence>
<dbReference type="OMA" id="YLNAYEL"/>
<reference evidence="1 2" key="2">
    <citation type="journal article" date="2010" name="Nucleic Acids Res.">
        <title>BeetleBase in 2010: revisions to provide comprehensive genomic information for Tribolium castaneum.</title>
        <authorList>
            <person name="Kim H.S."/>
            <person name="Murphy T."/>
            <person name="Xia J."/>
            <person name="Caragea D."/>
            <person name="Park Y."/>
            <person name="Beeman R.W."/>
            <person name="Lorenzen M.D."/>
            <person name="Butcher S."/>
            <person name="Manak J.R."/>
            <person name="Brown S.J."/>
        </authorList>
    </citation>
    <scope>GENOME REANNOTATION</scope>
    <source>
        <strain evidence="1 2">Georgia GA2</strain>
    </source>
</reference>